<dbReference type="AlphaFoldDB" id="A0A930E1P2"/>
<accession>A0A930E1P2</accession>
<dbReference type="GO" id="GO:0051607">
    <property type="term" value="P:defense response to virus"/>
    <property type="evidence" value="ECO:0007669"/>
    <property type="project" value="UniProtKB-UniRule"/>
</dbReference>
<comment type="subunit">
    <text evidence="8">Homodimer, forms a heterotetramer with a Cas2 homodimer.</text>
</comment>
<keyword evidence="7 8" id="KW-0238">DNA-binding</keyword>
<dbReference type="InterPro" id="IPR033641">
    <property type="entry name" value="Cas1_I-E"/>
</dbReference>
<keyword evidence="5 8" id="KW-0460">Magnesium</keyword>
<dbReference type="GO" id="GO:0004520">
    <property type="term" value="F:DNA endonuclease activity"/>
    <property type="evidence" value="ECO:0007669"/>
    <property type="project" value="InterPro"/>
</dbReference>
<dbReference type="EMBL" id="JABZRB010000192">
    <property type="protein sequence ID" value="MBF1305536.1"/>
    <property type="molecule type" value="Genomic_DNA"/>
</dbReference>
<comment type="caution">
    <text evidence="9">The sequence shown here is derived from an EMBL/GenBank/DDBJ whole genome shotgun (WGS) entry which is preliminary data.</text>
</comment>
<dbReference type="InterPro" id="IPR002729">
    <property type="entry name" value="CRISPR-assoc_Cas1"/>
</dbReference>
<evidence type="ECO:0000256" key="5">
    <source>
        <dbReference type="ARBA" id="ARBA00022842"/>
    </source>
</evidence>
<evidence type="ECO:0000313" key="9">
    <source>
        <dbReference type="EMBL" id="MBF1305536.1"/>
    </source>
</evidence>
<dbReference type="Gene3D" id="3.100.10.20">
    <property type="entry name" value="CRISPR-associated endonuclease Cas1, N-terminal domain"/>
    <property type="match status" value="1"/>
</dbReference>
<proteinExistence type="inferred from homology"/>
<dbReference type="Gene3D" id="1.20.120.920">
    <property type="entry name" value="CRISPR-associated endonuclease Cas1, C-terminal domain"/>
    <property type="match status" value="1"/>
</dbReference>
<dbReference type="InterPro" id="IPR019851">
    <property type="entry name" value="CRISPR-assoc_Cas1_ECOLI"/>
</dbReference>
<evidence type="ECO:0000256" key="6">
    <source>
        <dbReference type="ARBA" id="ARBA00023118"/>
    </source>
</evidence>
<feature type="binding site" evidence="8">
    <location>
        <position position="229"/>
    </location>
    <ligand>
        <name>Mn(2+)</name>
        <dbReference type="ChEBI" id="CHEBI:29035"/>
    </ligand>
</feature>
<comment type="similarity">
    <text evidence="8">Belongs to the CRISPR-associated endonuclease Cas1 family.</text>
</comment>
<dbReference type="InterPro" id="IPR042211">
    <property type="entry name" value="CRISPR-assoc_Cas1_N"/>
</dbReference>
<dbReference type="Proteomes" id="UP000780721">
    <property type="component" value="Unassembled WGS sequence"/>
</dbReference>
<dbReference type="GO" id="GO:0043571">
    <property type="term" value="P:maintenance of CRISPR repeat elements"/>
    <property type="evidence" value="ECO:0007669"/>
    <property type="project" value="UniProtKB-UniRule"/>
</dbReference>
<gene>
    <name evidence="9" type="primary">cas1e</name>
    <name evidence="8" type="synonym">cas1</name>
    <name evidence="9" type="ORF">HXM91_06780</name>
</gene>
<dbReference type="NCBIfam" id="TIGR03638">
    <property type="entry name" value="cas1_ECOLI"/>
    <property type="match status" value="1"/>
</dbReference>
<keyword evidence="3 8" id="KW-0255">Endonuclease</keyword>
<keyword evidence="1 8" id="KW-0540">Nuclease</keyword>
<dbReference type="CDD" id="cd09719">
    <property type="entry name" value="Cas1_I-E"/>
    <property type="match status" value="1"/>
</dbReference>
<feature type="binding site" evidence="8">
    <location>
        <position position="149"/>
    </location>
    <ligand>
        <name>Mn(2+)</name>
        <dbReference type="ChEBI" id="CHEBI:29035"/>
    </ligand>
</feature>
<dbReference type="Pfam" id="PF01867">
    <property type="entry name" value="Cas_Cas1"/>
    <property type="match status" value="2"/>
</dbReference>
<dbReference type="EC" id="3.1.-.-" evidence="8"/>
<comment type="function">
    <text evidence="8">CRISPR (clustered regularly interspaced short palindromic repeat), is an adaptive immune system that provides protection against mobile genetic elements (viruses, transposable elements and conjugative plasmids). CRISPR clusters contain spacers, sequences complementary to antecedent mobile elements, and target invading nucleic acids. CRISPR clusters are transcribed and processed into CRISPR RNA (crRNA). Acts as a dsDNA endonuclease. Involved in the integration of spacer DNA into the CRISPR cassette.</text>
</comment>
<protein>
    <recommendedName>
        <fullName evidence="8">CRISPR-associated endonuclease Cas1</fullName>
        <ecNumber evidence="8">3.1.-.-</ecNumber>
    </recommendedName>
</protein>
<dbReference type="GO" id="GO:0003677">
    <property type="term" value="F:DNA binding"/>
    <property type="evidence" value="ECO:0007669"/>
    <property type="project" value="UniProtKB-KW"/>
</dbReference>
<dbReference type="HAMAP" id="MF_01470">
    <property type="entry name" value="Cas1"/>
    <property type="match status" value="1"/>
</dbReference>
<comment type="cofactor">
    <cofactor evidence="8">
        <name>Mg(2+)</name>
        <dbReference type="ChEBI" id="CHEBI:18420"/>
    </cofactor>
    <cofactor evidence="8">
        <name>Mn(2+)</name>
        <dbReference type="ChEBI" id="CHEBI:29035"/>
    </cofactor>
</comment>
<keyword evidence="8" id="KW-0464">Manganese</keyword>
<evidence type="ECO:0000256" key="4">
    <source>
        <dbReference type="ARBA" id="ARBA00022801"/>
    </source>
</evidence>
<evidence type="ECO:0000313" key="10">
    <source>
        <dbReference type="Proteomes" id="UP000780721"/>
    </source>
</evidence>
<keyword evidence="4 8" id="KW-0378">Hydrolase</keyword>
<dbReference type="PANTHER" id="PTHR34353:SF3">
    <property type="entry name" value="CRISPR-ASSOCIATED ENDONUCLEASE CAS1"/>
    <property type="match status" value="1"/>
</dbReference>
<dbReference type="GO" id="GO:0046872">
    <property type="term" value="F:metal ion binding"/>
    <property type="evidence" value="ECO:0007669"/>
    <property type="project" value="UniProtKB-UniRule"/>
</dbReference>
<keyword evidence="6 8" id="KW-0051">Antiviral defense</keyword>
<keyword evidence="2 8" id="KW-0479">Metal-binding</keyword>
<evidence type="ECO:0000256" key="8">
    <source>
        <dbReference type="HAMAP-Rule" id="MF_01470"/>
    </source>
</evidence>
<evidence type="ECO:0000256" key="1">
    <source>
        <dbReference type="ARBA" id="ARBA00022722"/>
    </source>
</evidence>
<evidence type="ECO:0000256" key="2">
    <source>
        <dbReference type="ARBA" id="ARBA00022723"/>
    </source>
</evidence>
<evidence type="ECO:0000256" key="3">
    <source>
        <dbReference type="ARBA" id="ARBA00022759"/>
    </source>
</evidence>
<reference evidence="9" key="1">
    <citation type="submission" date="2020-04" db="EMBL/GenBank/DDBJ databases">
        <title>Deep metagenomics examines the oral microbiome during advanced dental caries in children, revealing novel taxa and co-occurrences with host molecules.</title>
        <authorList>
            <person name="Baker J.L."/>
            <person name="Morton J.T."/>
            <person name="Dinis M."/>
            <person name="Alvarez R."/>
            <person name="Tran N.C."/>
            <person name="Knight R."/>
            <person name="Edlund A."/>
        </authorList>
    </citation>
    <scope>NUCLEOTIDE SEQUENCE</scope>
    <source>
        <strain evidence="9">JCVI_48_bin.5</strain>
    </source>
</reference>
<sequence>MNKNRDVYVKKVELNELPRIGDRVSFIYVEHAKIHRQDSSITVADQHGIVRVPVSMIGIFMLGPGTDISHRAMELLGDTGTSVLWTGERGVRQYAHGRALSHSSRFLEKQADLVSNTRSRLQIARKMYQMRFEGEDVSKLTMQQLRGREGARIRTVYRNMSKEYHVAWDKRDYDPEDFFDATPINQALSVANVALYGLAYSVIVALGLSPGLGFVHTGHDLSFVYDIADLYKAWTSIPVAFQTVSECLEEEDLPREVRKKMRDIFTETKLLERMVKDIQNLLEVEEDQFFEVDSISLWDDKERLVSYGVNYSEDSSCQ</sequence>
<dbReference type="InterPro" id="IPR050646">
    <property type="entry name" value="Cas1"/>
</dbReference>
<dbReference type="PANTHER" id="PTHR34353">
    <property type="entry name" value="CRISPR-ASSOCIATED ENDONUCLEASE CAS1 1"/>
    <property type="match status" value="1"/>
</dbReference>
<evidence type="ECO:0000256" key="7">
    <source>
        <dbReference type="ARBA" id="ARBA00023125"/>
    </source>
</evidence>
<name>A0A930E1P2_9FIRM</name>
<organism evidence="9 10">
    <name type="scientific">Oribacterium sinus</name>
    <dbReference type="NCBI Taxonomy" id="237576"/>
    <lineage>
        <taxon>Bacteria</taxon>
        <taxon>Bacillati</taxon>
        <taxon>Bacillota</taxon>
        <taxon>Clostridia</taxon>
        <taxon>Lachnospirales</taxon>
        <taxon>Lachnospiraceae</taxon>
        <taxon>Oribacterium</taxon>
    </lineage>
</organism>
<feature type="binding site" evidence="8">
    <location>
        <position position="216"/>
    </location>
    <ligand>
        <name>Mn(2+)</name>
        <dbReference type="ChEBI" id="CHEBI:29035"/>
    </ligand>
</feature>
<dbReference type="NCBIfam" id="TIGR00287">
    <property type="entry name" value="cas1"/>
    <property type="match status" value="1"/>
</dbReference>
<dbReference type="InterPro" id="IPR042206">
    <property type="entry name" value="CRISPR-assoc_Cas1_C"/>
</dbReference>
<dbReference type="GO" id="GO:0016787">
    <property type="term" value="F:hydrolase activity"/>
    <property type="evidence" value="ECO:0007669"/>
    <property type="project" value="UniProtKB-KW"/>
</dbReference>